<evidence type="ECO:0000256" key="1">
    <source>
        <dbReference type="SAM" id="SignalP"/>
    </source>
</evidence>
<feature type="chain" id="PRO_5045210592" description="Ada DNA repair metal-binding domain-containing protein" evidence="1">
    <location>
        <begin position="20"/>
        <end position="120"/>
    </location>
</feature>
<reference evidence="2 3" key="1">
    <citation type="submission" date="2020-12" db="EMBL/GenBank/DDBJ databases">
        <title>Olleya sediminilitoris sp. nov., isolated from a tidal flat.</title>
        <authorList>
            <person name="Park S."/>
            <person name="Yoon J.-H."/>
        </authorList>
    </citation>
    <scope>NUCLEOTIDE SEQUENCE [LARGE SCALE GENOMIC DNA]</scope>
    <source>
        <strain evidence="2 3">YSTF-M6</strain>
    </source>
</reference>
<dbReference type="Proteomes" id="UP000605013">
    <property type="component" value="Unassembled WGS sequence"/>
</dbReference>
<evidence type="ECO:0008006" key="4">
    <source>
        <dbReference type="Google" id="ProtNLM"/>
    </source>
</evidence>
<evidence type="ECO:0000313" key="3">
    <source>
        <dbReference type="Proteomes" id="UP000605013"/>
    </source>
</evidence>
<dbReference type="RefSeq" id="WP_203000244.1">
    <property type="nucleotide sequence ID" value="NZ_JAEMEF010000006.1"/>
</dbReference>
<accession>A0ABS1WL49</accession>
<protein>
    <recommendedName>
        <fullName evidence="4">Ada DNA repair metal-binding domain-containing protein</fullName>
    </recommendedName>
</protein>
<feature type="signal peptide" evidence="1">
    <location>
        <begin position="1"/>
        <end position="19"/>
    </location>
</feature>
<name>A0ABS1WL49_9FLAO</name>
<dbReference type="InterPro" id="IPR035451">
    <property type="entry name" value="Ada-like_dom_sf"/>
</dbReference>
<sequence length="120" mass="13542">MKALKIVFFFIAFSFGVNVFSQTVYTTKTGEKYHKSTCHYLKYSKKEYSLSKAITLGFKACLVCKPNNKTVDAGNALANRKQTNITPTKATVAKQCTGKTKAGKRCKRKTKNVNQRCYQH</sequence>
<keyword evidence="1" id="KW-0732">Signal</keyword>
<dbReference type="SUPFAM" id="SSF57884">
    <property type="entry name" value="Ada DNA repair protein, N-terminal domain (N-Ada 10)"/>
    <property type="match status" value="1"/>
</dbReference>
<organism evidence="2 3">
    <name type="scientific">Olleya sediminilitoris</name>
    <dbReference type="NCBI Taxonomy" id="2795739"/>
    <lineage>
        <taxon>Bacteria</taxon>
        <taxon>Pseudomonadati</taxon>
        <taxon>Bacteroidota</taxon>
        <taxon>Flavobacteriia</taxon>
        <taxon>Flavobacteriales</taxon>
        <taxon>Flavobacteriaceae</taxon>
    </lineage>
</organism>
<evidence type="ECO:0000313" key="2">
    <source>
        <dbReference type="EMBL" id="MBL7559849.1"/>
    </source>
</evidence>
<dbReference type="EMBL" id="JAEMEF010000006">
    <property type="protein sequence ID" value="MBL7559849.1"/>
    <property type="molecule type" value="Genomic_DNA"/>
</dbReference>
<keyword evidence="3" id="KW-1185">Reference proteome</keyword>
<gene>
    <name evidence="2" type="ORF">JAO71_08545</name>
</gene>
<comment type="caution">
    <text evidence="2">The sequence shown here is derived from an EMBL/GenBank/DDBJ whole genome shotgun (WGS) entry which is preliminary data.</text>
</comment>
<proteinExistence type="predicted"/>